<dbReference type="AlphaFoldDB" id="A0A238GZ46"/>
<dbReference type="PANTHER" id="PTHR43881:SF1">
    <property type="entry name" value="GAMMA-GLUTAMYLTRANSPEPTIDASE (AFU_ORTHOLOGUE AFUA_4G13580)"/>
    <property type="match status" value="1"/>
</dbReference>
<dbReference type="Gene3D" id="1.10.246.130">
    <property type="match status" value="1"/>
</dbReference>
<dbReference type="InterPro" id="IPR052896">
    <property type="entry name" value="GGT-like_enzyme"/>
</dbReference>
<name>A0A238GZ46_9BURK</name>
<reference evidence="2 3" key="1">
    <citation type="submission" date="2017-04" db="EMBL/GenBank/DDBJ databases">
        <authorList>
            <person name="Afonso C.L."/>
            <person name="Miller P.J."/>
            <person name="Scott M.A."/>
            <person name="Spackman E."/>
            <person name="Goraichik I."/>
            <person name="Dimitrov K.M."/>
            <person name="Suarez D.L."/>
            <person name="Swayne D.E."/>
        </authorList>
    </citation>
    <scope>NUCLEOTIDE SEQUENCE [LARGE SCALE GENOMIC DNA]</scope>
    <source>
        <strain evidence="2">LMG 28154</strain>
    </source>
</reference>
<evidence type="ECO:0000313" key="2">
    <source>
        <dbReference type="EMBL" id="SMF98266.1"/>
    </source>
</evidence>
<dbReference type="GO" id="GO:0103068">
    <property type="term" value="F:leukotriene C4 gamma-glutamyl transferase activity"/>
    <property type="evidence" value="ECO:0007669"/>
    <property type="project" value="UniProtKB-EC"/>
</dbReference>
<sequence>MFARIHAICAWIYVTNEFVGTLRSRCNDRFRFAIRVPIMSSSPNTPPAAHLREAGDAGRAGQRRLETPRAGATPFVWRNPYPTTRMPVFARNIVSTSHPLAAQAGLRMLWKGGNAVDAALAAAAVLTVVEPVSCGLGGDAFALVWDGVKLTGLNASGVAPAGWSIDYFRQRHGEAGNGLARQPTRGWDTVTVPGVIAGWEALSAKFGSLPFADLLEPAIELAERGHAVAAIVAHKWAAAVPELAGQPGFAETFMPRGRAPDVSELVRLPGHAKTLRTLAAEGARAFYEGEIAETIAAFFREGGGALTAADLRAYRPEWVEPIGRDYLGYTVHEIPPNGQGIAALIALGIAERFDLASLPLDSADAQHVQIEAMKLAFADLYRYVADPRAMTVTPAQMLDDAYLDARAKLIDMKRATHFRFGMPRAGGTVYLSAADERGMMVSFIQSNYMGFGSGLVVPGTGIALQNRGVGFSMDPASPNVVAGGKRPFHTIIPAFVTREANGMREAVMSFGVMGGDMQPQGHLQTIVRMLGYGQQPQAACDAPRWKVSRTFTLDVEATFEPAVAAELAARGHTIQSVDDPYMDFGSGQFIWRLDHDEPQRGYVAASDSRRDGLAAGY</sequence>
<dbReference type="EC" id="2.3.2.2" evidence="2"/>
<keyword evidence="2" id="KW-0012">Acyltransferase</keyword>
<feature type="region of interest" description="Disordered" evidence="1">
    <location>
        <begin position="43"/>
        <end position="66"/>
    </location>
</feature>
<gene>
    <name evidence="2" type="ORF">BSIN_1558</name>
</gene>
<dbReference type="EMBL" id="FXAN01000014">
    <property type="protein sequence ID" value="SMF98266.1"/>
    <property type="molecule type" value="Genomic_DNA"/>
</dbReference>
<accession>A0A238GZ46</accession>
<dbReference type="Proteomes" id="UP000198460">
    <property type="component" value="Unassembled WGS sequence"/>
</dbReference>
<dbReference type="PRINTS" id="PR01210">
    <property type="entry name" value="GGTRANSPTASE"/>
</dbReference>
<dbReference type="InterPro" id="IPR043137">
    <property type="entry name" value="GGT_ssub_C"/>
</dbReference>
<evidence type="ECO:0000313" key="3">
    <source>
        <dbReference type="Proteomes" id="UP000198460"/>
    </source>
</evidence>
<dbReference type="Gene3D" id="3.60.20.40">
    <property type="match status" value="1"/>
</dbReference>
<keyword evidence="2" id="KW-0808">Transferase</keyword>
<dbReference type="InterPro" id="IPR029055">
    <property type="entry name" value="Ntn_hydrolases_N"/>
</dbReference>
<protein>
    <submittedName>
        <fullName evidence="2">Gamma-glutamyltranspeptidase</fullName>
        <ecNumber evidence="2">2.3.2.2</ecNumber>
    </submittedName>
</protein>
<dbReference type="PANTHER" id="PTHR43881">
    <property type="entry name" value="GAMMA-GLUTAMYLTRANSPEPTIDASE (AFU_ORTHOLOGUE AFUA_4G13580)"/>
    <property type="match status" value="1"/>
</dbReference>
<dbReference type="SUPFAM" id="SSF56235">
    <property type="entry name" value="N-terminal nucleophile aminohydrolases (Ntn hydrolases)"/>
    <property type="match status" value="1"/>
</dbReference>
<organism evidence="2 3">
    <name type="scientific">Burkholderia singularis</name>
    <dbReference type="NCBI Taxonomy" id="1503053"/>
    <lineage>
        <taxon>Bacteria</taxon>
        <taxon>Pseudomonadati</taxon>
        <taxon>Pseudomonadota</taxon>
        <taxon>Betaproteobacteria</taxon>
        <taxon>Burkholderiales</taxon>
        <taxon>Burkholderiaceae</taxon>
        <taxon>Burkholderia</taxon>
        <taxon>pseudomallei group</taxon>
    </lineage>
</organism>
<dbReference type="InterPro" id="IPR043138">
    <property type="entry name" value="GGT_lsub"/>
</dbReference>
<evidence type="ECO:0000256" key="1">
    <source>
        <dbReference type="SAM" id="MobiDB-lite"/>
    </source>
</evidence>
<proteinExistence type="predicted"/>
<dbReference type="Pfam" id="PF01019">
    <property type="entry name" value="G_glu_transpept"/>
    <property type="match status" value="1"/>
</dbReference>